<name>A0A7D9J5W7_PARCT</name>
<dbReference type="EMBL" id="CACRXK020012090">
    <property type="protein sequence ID" value="CAB4022673.1"/>
    <property type="molecule type" value="Genomic_DNA"/>
</dbReference>
<feature type="region of interest" description="Disordered" evidence="1">
    <location>
        <begin position="48"/>
        <end position="75"/>
    </location>
</feature>
<keyword evidence="3" id="KW-1185">Reference proteome</keyword>
<sequence>MLGREEKRQYIRDEQAGETGRRSSAACGCMKDNLPCTTMCQCQGCTNNQEQDLPEDEIDDSGSEQEDDELMMDDE</sequence>
<reference evidence="2" key="1">
    <citation type="submission" date="2020-04" db="EMBL/GenBank/DDBJ databases">
        <authorList>
            <person name="Alioto T."/>
            <person name="Alioto T."/>
            <person name="Gomez Garrido J."/>
        </authorList>
    </citation>
    <scope>NUCLEOTIDE SEQUENCE</scope>
    <source>
        <strain evidence="2">A484AB</strain>
    </source>
</reference>
<dbReference type="AlphaFoldDB" id="A0A7D9J5W7"/>
<feature type="compositionally biased region" description="Basic and acidic residues" evidence="1">
    <location>
        <begin position="1"/>
        <end position="21"/>
    </location>
</feature>
<dbReference type="Proteomes" id="UP001152795">
    <property type="component" value="Unassembled WGS sequence"/>
</dbReference>
<evidence type="ECO:0000313" key="2">
    <source>
        <dbReference type="EMBL" id="CAB4022673.1"/>
    </source>
</evidence>
<feature type="region of interest" description="Disordered" evidence="1">
    <location>
        <begin position="1"/>
        <end position="25"/>
    </location>
</feature>
<evidence type="ECO:0000256" key="1">
    <source>
        <dbReference type="SAM" id="MobiDB-lite"/>
    </source>
</evidence>
<accession>A0A7D9J5W7</accession>
<feature type="compositionally biased region" description="Acidic residues" evidence="1">
    <location>
        <begin position="52"/>
        <end position="75"/>
    </location>
</feature>
<evidence type="ECO:0000313" key="3">
    <source>
        <dbReference type="Proteomes" id="UP001152795"/>
    </source>
</evidence>
<organism evidence="2 3">
    <name type="scientific">Paramuricea clavata</name>
    <name type="common">Red gorgonian</name>
    <name type="synonym">Violescent sea-whip</name>
    <dbReference type="NCBI Taxonomy" id="317549"/>
    <lineage>
        <taxon>Eukaryota</taxon>
        <taxon>Metazoa</taxon>
        <taxon>Cnidaria</taxon>
        <taxon>Anthozoa</taxon>
        <taxon>Octocorallia</taxon>
        <taxon>Malacalcyonacea</taxon>
        <taxon>Plexauridae</taxon>
        <taxon>Paramuricea</taxon>
    </lineage>
</organism>
<gene>
    <name evidence="2" type="ORF">PACLA_8A006505</name>
</gene>
<proteinExistence type="predicted"/>
<comment type="caution">
    <text evidence="2">The sequence shown here is derived from an EMBL/GenBank/DDBJ whole genome shotgun (WGS) entry which is preliminary data.</text>
</comment>
<protein>
    <submittedName>
        <fullName evidence="2">Uncharacterized protein</fullName>
    </submittedName>
</protein>